<name>A0A7D9MBV3_PARCT</name>
<reference evidence="1" key="1">
    <citation type="submission" date="2020-04" db="EMBL/GenBank/DDBJ databases">
        <authorList>
            <person name="Alioto T."/>
            <person name="Alioto T."/>
            <person name="Gomez Garrido J."/>
        </authorList>
    </citation>
    <scope>NUCLEOTIDE SEQUENCE</scope>
    <source>
        <strain evidence="1">A484AB</strain>
    </source>
</reference>
<protein>
    <submittedName>
        <fullName evidence="1">Uncharacterized protein</fullName>
    </submittedName>
</protein>
<dbReference type="EMBL" id="CACRXK020043137">
    <property type="protein sequence ID" value="CAB4045903.1"/>
    <property type="molecule type" value="Genomic_DNA"/>
</dbReference>
<dbReference type="Proteomes" id="UP001152795">
    <property type="component" value="Unassembled WGS sequence"/>
</dbReference>
<evidence type="ECO:0000313" key="1">
    <source>
        <dbReference type="EMBL" id="CAB4045903.1"/>
    </source>
</evidence>
<sequence>DDCLVCTSGGKGTCYATGVTYEIVCKEWNCKYVGETARSAYSRGLEHLKASKTGQEQSVMWKHAREKHGGKIPAYVMDVTGIFGDDAMLRQITESVLIRNTLGEKLMNTKNEWN</sequence>
<organism evidence="1 2">
    <name type="scientific">Paramuricea clavata</name>
    <name type="common">Red gorgonian</name>
    <name type="synonym">Violescent sea-whip</name>
    <dbReference type="NCBI Taxonomy" id="317549"/>
    <lineage>
        <taxon>Eukaryota</taxon>
        <taxon>Metazoa</taxon>
        <taxon>Cnidaria</taxon>
        <taxon>Anthozoa</taxon>
        <taxon>Octocorallia</taxon>
        <taxon>Malacalcyonacea</taxon>
        <taxon>Plexauridae</taxon>
        <taxon>Paramuricea</taxon>
    </lineage>
</organism>
<keyword evidence="2" id="KW-1185">Reference proteome</keyword>
<feature type="non-terminal residue" evidence="1">
    <location>
        <position position="1"/>
    </location>
</feature>
<evidence type="ECO:0000313" key="2">
    <source>
        <dbReference type="Proteomes" id="UP001152795"/>
    </source>
</evidence>
<dbReference type="AlphaFoldDB" id="A0A7D9MBV3"/>
<proteinExistence type="predicted"/>
<gene>
    <name evidence="1" type="ORF">PACLA_8A058190</name>
</gene>
<comment type="caution">
    <text evidence="1">The sequence shown here is derived from an EMBL/GenBank/DDBJ whole genome shotgun (WGS) entry which is preliminary data.</text>
</comment>
<feature type="non-terminal residue" evidence="1">
    <location>
        <position position="114"/>
    </location>
</feature>
<accession>A0A7D9MBV3</accession>
<dbReference type="OrthoDB" id="10057701at2759"/>